<dbReference type="Pfam" id="PF13424">
    <property type="entry name" value="TPR_12"/>
    <property type="match status" value="1"/>
</dbReference>
<keyword evidence="12" id="KW-1185">Reference proteome</keyword>
<dbReference type="SUPFAM" id="SSF55874">
    <property type="entry name" value="ATPase domain of HSP90 chaperone/DNA topoisomerase II/histidine kinase"/>
    <property type="match status" value="1"/>
</dbReference>
<dbReference type="SUPFAM" id="SSF48452">
    <property type="entry name" value="TPR-like"/>
    <property type="match status" value="2"/>
</dbReference>
<dbReference type="SMART" id="SM00387">
    <property type="entry name" value="HATPase_c"/>
    <property type="match status" value="1"/>
</dbReference>
<evidence type="ECO:0000256" key="4">
    <source>
        <dbReference type="ARBA" id="ARBA00022679"/>
    </source>
</evidence>
<comment type="caution">
    <text evidence="11">The sequence shown here is derived from an EMBL/GenBank/DDBJ whole genome shotgun (WGS) entry which is preliminary data.</text>
</comment>
<dbReference type="InterPro" id="IPR003594">
    <property type="entry name" value="HATPase_dom"/>
</dbReference>
<dbReference type="InterPro" id="IPR011495">
    <property type="entry name" value="Sig_transdc_His_kin_sub2_dim/P"/>
</dbReference>
<reference evidence="11 12" key="1">
    <citation type="submission" date="2020-03" db="EMBL/GenBank/DDBJ databases">
        <title>Cyclobacterium plantarum sp. nov., a marine bacterium isolated from a coastal-marine wetland.</title>
        <authorList>
            <person name="Sanchez-Porro C."/>
            <person name="Ventosa A."/>
            <person name="Amoozegar M."/>
        </authorList>
    </citation>
    <scope>NUCLEOTIDE SEQUENCE [LARGE SCALE GENOMIC DNA]</scope>
    <source>
        <strain evidence="11 12">GBPx2</strain>
    </source>
</reference>
<dbReference type="InterPro" id="IPR019734">
    <property type="entry name" value="TPR_rpt"/>
</dbReference>
<evidence type="ECO:0000256" key="6">
    <source>
        <dbReference type="ARBA" id="ARBA00022777"/>
    </source>
</evidence>
<dbReference type="Gene3D" id="3.30.565.10">
    <property type="entry name" value="Histidine kinase-like ATPase, C-terminal domain"/>
    <property type="match status" value="1"/>
</dbReference>
<evidence type="ECO:0000256" key="3">
    <source>
        <dbReference type="ARBA" id="ARBA00022553"/>
    </source>
</evidence>
<proteinExistence type="predicted"/>
<keyword evidence="9" id="KW-0812">Transmembrane</keyword>
<evidence type="ECO:0000256" key="8">
    <source>
        <dbReference type="SAM" id="Coils"/>
    </source>
</evidence>
<keyword evidence="9" id="KW-1133">Transmembrane helix</keyword>
<dbReference type="PANTHER" id="PTHR41523:SF8">
    <property type="entry name" value="ETHYLENE RESPONSE SENSOR PROTEIN"/>
    <property type="match status" value="1"/>
</dbReference>
<dbReference type="PANTHER" id="PTHR41523">
    <property type="entry name" value="TWO-COMPONENT SYSTEM SENSOR PROTEIN"/>
    <property type="match status" value="1"/>
</dbReference>
<gene>
    <name evidence="11" type="ORF">G9Q97_22080</name>
</gene>
<keyword evidence="5" id="KW-0547">Nucleotide-binding</keyword>
<accession>A0ABX0HFY3</accession>
<sequence length="650" mass="74700">MKFLLILPGFIWFCFLPGNVFGQNSTTYKPVFSYPPDFAREYLDELQHLSLQPLKPDSLRWRVLWDLGYYTHTRNLNRALVFTDQGLEESRKAKNKVWEGRFQLIKGAILLRMDEPDQAEIYLRSAQHKVYPNDLWLLYTNLGYVYERRGDLGKAFDWAKKTLDLGIATSDLKAQAMAYSDISYLFWKQGKYESGLIYGLKSLELFQKRGIDDLDFDFTHYVLGNNYLALSQIDKAESHFLESIAMGEKFGFYNNLSDAYISLVTLYIYKNDFPAAKKAGNNALYYAELLDNEFMQMRALLGLGEVTYAMGNFREAESYLINSIKVAGEDFGDHFFLSKVYENLSNTYEMLGNSDKALSAYKTYHTLNQTIFNKETEQKTATLKAALDLAQKENTIKQQSIDLAQQKKKATYWYVGSILLFVFILVLFRGYRIIKKKNHLLEIQNKEKSFLVRETHHRIKNNLQVVSSLLSLQSARIKDPQMLQIMLESQTRVQSMGLVHQKLYQGKNLACIEMKDYFSKLGEEIVYSFGAGNKVNLTCDMKPMELDIVKAIPIGLIVNELITNSLKYAFPKTGSGQITIQLEKINHSLKLHYRDDGVGFREKNPDSPAGFGAQLIQLLSSQLNGEIEKINHKGTYFLLTFHTAPQTVYA</sequence>
<evidence type="ECO:0000313" key="11">
    <source>
        <dbReference type="EMBL" id="NHE59507.1"/>
    </source>
</evidence>
<feature type="transmembrane region" description="Helical" evidence="9">
    <location>
        <begin position="412"/>
        <end position="431"/>
    </location>
</feature>
<evidence type="ECO:0000259" key="10">
    <source>
        <dbReference type="SMART" id="SM00387"/>
    </source>
</evidence>
<name>A0ABX0HFY3_9BACT</name>
<keyword evidence="7" id="KW-0067">ATP-binding</keyword>
<keyword evidence="9" id="KW-0472">Membrane</keyword>
<dbReference type="InterPro" id="IPR011990">
    <property type="entry name" value="TPR-like_helical_dom_sf"/>
</dbReference>
<evidence type="ECO:0000256" key="1">
    <source>
        <dbReference type="ARBA" id="ARBA00000085"/>
    </source>
</evidence>
<comment type="catalytic activity">
    <reaction evidence="1">
        <text>ATP + protein L-histidine = ADP + protein N-phospho-L-histidine.</text>
        <dbReference type="EC" id="2.7.13.3"/>
    </reaction>
</comment>
<dbReference type="Pfam" id="PF02518">
    <property type="entry name" value="HATPase_c"/>
    <property type="match status" value="1"/>
</dbReference>
<dbReference type="RefSeq" id="WP_166150989.1">
    <property type="nucleotide sequence ID" value="NZ_JAANYN010000014.1"/>
</dbReference>
<dbReference type="EC" id="2.7.13.3" evidence="2"/>
<evidence type="ECO:0000256" key="5">
    <source>
        <dbReference type="ARBA" id="ARBA00022741"/>
    </source>
</evidence>
<dbReference type="Proteomes" id="UP000649799">
    <property type="component" value="Unassembled WGS sequence"/>
</dbReference>
<protein>
    <recommendedName>
        <fullName evidence="2">histidine kinase</fullName>
        <ecNumber evidence="2">2.7.13.3</ecNumber>
    </recommendedName>
</protein>
<dbReference type="Gene3D" id="1.25.40.10">
    <property type="entry name" value="Tetratricopeptide repeat domain"/>
    <property type="match status" value="2"/>
</dbReference>
<organism evidence="11 12">
    <name type="scientific">Cyclobacterium plantarum</name>
    <dbReference type="NCBI Taxonomy" id="2716263"/>
    <lineage>
        <taxon>Bacteria</taxon>
        <taxon>Pseudomonadati</taxon>
        <taxon>Bacteroidota</taxon>
        <taxon>Cytophagia</taxon>
        <taxon>Cytophagales</taxon>
        <taxon>Cyclobacteriaceae</taxon>
        <taxon>Cyclobacterium</taxon>
    </lineage>
</organism>
<keyword evidence="8" id="KW-0175">Coiled coil</keyword>
<evidence type="ECO:0000256" key="7">
    <source>
        <dbReference type="ARBA" id="ARBA00022840"/>
    </source>
</evidence>
<evidence type="ECO:0000256" key="2">
    <source>
        <dbReference type="ARBA" id="ARBA00012438"/>
    </source>
</evidence>
<keyword evidence="6" id="KW-0418">Kinase</keyword>
<dbReference type="SMART" id="SM00028">
    <property type="entry name" value="TPR"/>
    <property type="match status" value="7"/>
</dbReference>
<dbReference type="EMBL" id="JAANYN010000014">
    <property type="protein sequence ID" value="NHE59507.1"/>
    <property type="molecule type" value="Genomic_DNA"/>
</dbReference>
<keyword evidence="3" id="KW-0597">Phosphoprotein</keyword>
<dbReference type="Pfam" id="PF07568">
    <property type="entry name" value="HisKA_2"/>
    <property type="match status" value="1"/>
</dbReference>
<evidence type="ECO:0000256" key="9">
    <source>
        <dbReference type="SAM" id="Phobius"/>
    </source>
</evidence>
<keyword evidence="4" id="KW-0808">Transferase</keyword>
<feature type="domain" description="Histidine kinase/HSP90-like ATPase" evidence="10">
    <location>
        <begin position="549"/>
        <end position="645"/>
    </location>
</feature>
<dbReference type="Gene3D" id="3.30.450.20">
    <property type="entry name" value="PAS domain"/>
    <property type="match status" value="1"/>
</dbReference>
<evidence type="ECO:0000313" key="12">
    <source>
        <dbReference type="Proteomes" id="UP000649799"/>
    </source>
</evidence>
<dbReference type="InterPro" id="IPR036890">
    <property type="entry name" value="HATPase_C_sf"/>
</dbReference>
<feature type="coiled-coil region" evidence="8">
    <location>
        <begin position="373"/>
        <end position="409"/>
    </location>
</feature>